<evidence type="ECO:0000313" key="5">
    <source>
        <dbReference type="Proteomes" id="UP000284002"/>
    </source>
</evidence>
<comment type="subcellular location">
    <subcellularLocation>
        <location evidence="1">Virion</location>
    </subcellularLocation>
</comment>
<dbReference type="Pfam" id="PF05065">
    <property type="entry name" value="Phage_capsid"/>
    <property type="match status" value="1"/>
</dbReference>
<feature type="domain" description="Phage capsid-like C-terminal" evidence="3">
    <location>
        <begin position="357"/>
        <end position="617"/>
    </location>
</feature>
<proteinExistence type="predicted"/>
<dbReference type="SUPFAM" id="SSF56563">
    <property type="entry name" value="Major capsid protein gp5"/>
    <property type="match status" value="1"/>
</dbReference>
<dbReference type="Proteomes" id="UP000284002">
    <property type="component" value="Unassembled WGS sequence"/>
</dbReference>
<evidence type="ECO:0000313" key="4">
    <source>
        <dbReference type="EMBL" id="RON16068.1"/>
    </source>
</evidence>
<sequence>METSTAFLHQSRTLASAPLSRSLEIDSTTIDKERRTVEAAISSEFPVQREFGVEVLDHSPESINLTRMKRAPLLDNHDRGLQIGVVEACWLGPDRRLRARVRFSRNPAAELIWQDVLDEIRVNVSLSYLAHLMVPEYGPNGEERYRIISWEPYEVSSVSVPADPTVGVGRSLPEKTLITIKGKSMDPVIEETGADLNDGTKDQQRSLPAEPRDPLGAERKRVADIMALGNTHNQRALAEQAVNAGYTVTQTQSMILARMAPQPLSQHGADDQARDLPNFKQPGQDMGKLGVKPEEMQTYSLMRAINAMATGNWKEAGFERSISLAIADASKKDARGLFVPHESLFQRQLEKKTPGKGGVLVETDLRIDQFVDTLRNKAMIGRLGARVLSGLQGDLAIPRKTSGTNFYWLDEDNEPEDSDFDFSTLGLSPKTIAGAIGVTRRLRKQSSLSVENLMRQDMIEGIAVAIDYAQLRGTGLNNMPLGLLNQPGLQGATYTDRAEWDHIVDMETAIAEANADESGMAYLTSPTQRGKAKKTQVFANTGERLWQDNTVNGYRSFATNQMPSDAWLFGDWSQVITAMWGVLDINIDTAKKAGSDGVIMRIFQDVDTAARRLESFSCLRKAAPAG</sequence>
<feature type="region of interest" description="Disordered" evidence="2">
    <location>
        <begin position="190"/>
        <end position="216"/>
    </location>
</feature>
<dbReference type="NCBIfam" id="TIGR01554">
    <property type="entry name" value="major_cap_HK97"/>
    <property type="match status" value="1"/>
</dbReference>
<gene>
    <name evidence="4" type="ORF">BK662_11510</name>
</gene>
<dbReference type="InterPro" id="IPR024455">
    <property type="entry name" value="Phage_capsid"/>
</dbReference>
<dbReference type="InterPro" id="IPR054612">
    <property type="entry name" value="Phage_capsid-like_C"/>
</dbReference>
<dbReference type="Gene3D" id="3.30.2400.10">
    <property type="entry name" value="Major capsid protein gp5"/>
    <property type="match status" value="1"/>
</dbReference>
<protein>
    <recommendedName>
        <fullName evidence="3">Phage capsid-like C-terminal domain-containing protein</fullName>
    </recommendedName>
</protein>
<dbReference type="AlphaFoldDB" id="A0A423HSL9"/>
<feature type="compositionally biased region" description="Basic and acidic residues" evidence="2">
    <location>
        <begin position="198"/>
        <end position="216"/>
    </location>
</feature>
<evidence type="ECO:0000259" key="3">
    <source>
        <dbReference type="Pfam" id="PF05065"/>
    </source>
</evidence>
<accession>A0A423HSL9</accession>
<evidence type="ECO:0000256" key="1">
    <source>
        <dbReference type="ARBA" id="ARBA00004328"/>
    </source>
</evidence>
<organism evidence="4 5">
    <name type="scientific">Pseudomonas frederiksbergensis</name>
    <dbReference type="NCBI Taxonomy" id="104087"/>
    <lineage>
        <taxon>Bacteria</taxon>
        <taxon>Pseudomonadati</taxon>
        <taxon>Pseudomonadota</taxon>
        <taxon>Gammaproteobacteria</taxon>
        <taxon>Pseudomonadales</taxon>
        <taxon>Pseudomonadaceae</taxon>
        <taxon>Pseudomonas</taxon>
    </lineage>
</organism>
<reference evidence="4 5" key="1">
    <citation type="submission" date="2016-10" db="EMBL/GenBank/DDBJ databases">
        <title>Comparative genome analysis of multiple Pseudomonas spp. focuses on biocontrol and plant growth promoting traits.</title>
        <authorList>
            <person name="Tao X.-Y."/>
            <person name="Taylor C.G."/>
        </authorList>
    </citation>
    <scope>NUCLEOTIDE SEQUENCE [LARGE SCALE GENOMIC DNA]</scope>
    <source>
        <strain evidence="4 5">36C6</strain>
    </source>
</reference>
<comment type="caution">
    <text evidence="4">The sequence shown here is derived from an EMBL/GenBank/DDBJ whole genome shotgun (WGS) entry which is preliminary data.</text>
</comment>
<dbReference type="EMBL" id="MOBM01000014">
    <property type="protein sequence ID" value="RON16068.1"/>
    <property type="molecule type" value="Genomic_DNA"/>
</dbReference>
<name>A0A423HSL9_9PSED</name>
<evidence type="ECO:0000256" key="2">
    <source>
        <dbReference type="SAM" id="MobiDB-lite"/>
    </source>
</evidence>